<gene>
    <name evidence="1" type="primary">WBGene00282363</name>
</gene>
<accession>A0A8R1Z8V3</accession>
<keyword evidence="2" id="KW-1185">Reference proteome</keyword>
<dbReference type="AlphaFoldDB" id="A0A2A6BN18"/>
<organism evidence="1 2">
    <name type="scientific">Pristionchus pacificus</name>
    <name type="common">Parasitic nematode worm</name>
    <dbReference type="NCBI Taxonomy" id="54126"/>
    <lineage>
        <taxon>Eukaryota</taxon>
        <taxon>Metazoa</taxon>
        <taxon>Ecdysozoa</taxon>
        <taxon>Nematoda</taxon>
        <taxon>Chromadorea</taxon>
        <taxon>Rhabditida</taxon>
        <taxon>Rhabditina</taxon>
        <taxon>Diplogasteromorpha</taxon>
        <taxon>Diplogasteroidea</taxon>
        <taxon>Neodiplogasteridae</taxon>
        <taxon>Pristionchus</taxon>
    </lineage>
</organism>
<reference evidence="2" key="1">
    <citation type="journal article" date="2008" name="Nat. Genet.">
        <title>The Pristionchus pacificus genome provides a unique perspective on nematode lifestyle and parasitism.</title>
        <authorList>
            <person name="Dieterich C."/>
            <person name="Clifton S.W."/>
            <person name="Schuster L.N."/>
            <person name="Chinwalla A."/>
            <person name="Delehaunty K."/>
            <person name="Dinkelacker I."/>
            <person name="Fulton L."/>
            <person name="Fulton R."/>
            <person name="Godfrey J."/>
            <person name="Minx P."/>
            <person name="Mitreva M."/>
            <person name="Roeseler W."/>
            <person name="Tian H."/>
            <person name="Witte H."/>
            <person name="Yang S.P."/>
            <person name="Wilson R.K."/>
            <person name="Sommer R.J."/>
        </authorList>
    </citation>
    <scope>NUCLEOTIDE SEQUENCE [LARGE SCALE GENOMIC DNA]</scope>
    <source>
        <strain evidence="2">PS312</strain>
    </source>
</reference>
<evidence type="ECO:0000313" key="2">
    <source>
        <dbReference type="Proteomes" id="UP000005239"/>
    </source>
</evidence>
<accession>A0A2A6BN18</accession>
<protein>
    <submittedName>
        <fullName evidence="1">Uncharacterized protein</fullName>
    </submittedName>
</protein>
<proteinExistence type="predicted"/>
<dbReference type="Proteomes" id="UP000005239">
    <property type="component" value="Unassembled WGS sequence"/>
</dbReference>
<sequence length="70" mass="7702">MPLPSVAVACATLARRAARDNHMIVTNGLTVVCETEIARRFSNEGRCENSVERTLNVLILEDIARGYCPL</sequence>
<name>A0A2A6BN18_PRIPA</name>
<dbReference type="EnsemblMetazoa" id="PPA43994.1">
    <property type="protein sequence ID" value="PPA43994.1"/>
    <property type="gene ID" value="WBGene00282363"/>
</dbReference>
<reference evidence="1" key="2">
    <citation type="submission" date="2022-06" db="UniProtKB">
        <authorList>
            <consortium name="EnsemblMetazoa"/>
        </authorList>
    </citation>
    <scope>IDENTIFICATION</scope>
    <source>
        <strain evidence="1">PS312</strain>
    </source>
</reference>
<evidence type="ECO:0000313" key="1">
    <source>
        <dbReference type="EnsemblMetazoa" id="PPA43994.1"/>
    </source>
</evidence>